<keyword evidence="14" id="KW-1185">Reference proteome</keyword>
<dbReference type="SUPFAM" id="SSF56784">
    <property type="entry name" value="HAD-like"/>
    <property type="match status" value="1"/>
</dbReference>
<evidence type="ECO:0000256" key="8">
    <source>
        <dbReference type="ARBA" id="ARBA00022801"/>
    </source>
</evidence>
<dbReference type="PANTHER" id="PTHR21485">
    <property type="entry name" value="HAD SUPERFAMILY MEMBERS CMAS AND KDSC"/>
    <property type="match status" value="1"/>
</dbReference>
<keyword evidence="7 11" id="KW-0479">Metal-binding</keyword>
<evidence type="ECO:0000256" key="7">
    <source>
        <dbReference type="ARBA" id="ARBA00022723"/>
    </source>
</evidence>
<keyword evidence="11" id="KW-0448">Lipopolysaccharide biosynthesis</keyword>
<comment type="catalytic activity">
    <reaction evidence="1 11">
        <text>3-deoxy-alpha-D-manno-2-octulosonate-8-phosphate + H2O = 3-deoxy-alpha-D-manno-oct-2-ulosonate + phosphate</text>
        <dbReference type="Rhea" id="RHEA:11500"/>
        <dbReference type="ChEBI" id="CHEBI:15377"/>
        <dbReference type="ChEBI" id="CHEBI:43474"/>
        <dbReference type="ChEBI" id="CHEBI:85985"/>
        <dbReference type="ChEBI" id="CHEBI:85986"/>
        <dbReference type="EC" id="3.1.3.45"/>
    </reaction>
</comment>
<evidence type="ECO:0000256" key="1">
    <source>
        <dbReference type="ARBA" id="ARBA00000898"/>
    </source>
</evidence>
<feature type="binding site" evidence="12">
    <location>
        <position position="22"/>
    </location>
    <ligand>
        <name>Mg(2+)</name>
        <dbReference type="ChEBI" id="CHEBI:18420"/>
    </ligand>
</feature>
<dbReference type="CDD" id="cd01630">
    <property type="entry name" value="HAD_KDO-like"/>
    <property type="match status" value="1"/>
</dbReference>
<feature type="binding site" evidence="12">
    <location>
        <position position="24"/>
    </location>
    <ligand>
        <name>substrate</name>
    </ligand>
</feature>
<dbReference type="EC" id="3.1.3.45" evidence="5 11"/>
<dbReference type="STRING" id="1697053.AKN87_03350"/>
<feature type="binding site" evidence="12">
    <location>
        <position position="115"/>
    </location>
    <ligand>
        <name>Mg(2+)</name>
        <dbReference type="ChEBI" id="CHEBI:18420"/>
    </ligand>
</feature>
<organism evidence="13 14">
    <name type="scientific">Thiopseudomonas alkaliphila</name>
    <dbReference type="NCBI Taxonomy" id="1697053"/>
    <lineage>
        <taxon>Bacteria</taxon>
        <taxon>Pseudomonadati</taxon>
        <taxon>Pseudomonadota</taxon>
        <taxon>Gammaproteobacteria</taxon>
        <taxon>Pseudomonadales</taxon>
        <taxon>Pseudomonadaceae</taxon>
        <taxon>Thiopseudomonas</taxon>
    </lineage>
</organism>
<evidence type="ECO:0000256" key="5">
    <source>
        <dbReference type="ARBA" id="ARBA00013066"/>
    </source>
</evidence>
<evidence type="ECO:0000313" key="13">
    <source>
        <dbReference type="EMBL" id="AKX58709.1"/>
    </source>
</evidence>
<dbReference type="SFLD" id="SFLDS00003">
    <property type="entry name" value="Haloacid_Dehalogenase"/>
    <property type="match status" value="1"/>
</dbReference>
<protein>
    <recommendedName>
        <fullName evidence="6 11">3-deoxy-D-manno-octulosonate 8-phosphate phosphatase KdsC</fullName>
        <ecNumber evidence="5 11">3.1.3.45</ecNumber>
    </recommendedName>
    <alternativeName>
        <fullName evidence="10 11">KDO 8-P phosphatase</fullName>
    </alternativeName>
</protein>
<evidence type="ECO:0000256" key="6">
    <source>
        <dbReference type="ARBA" id="ARBA00020092"/>
    </source>
</evidence>
<name>A0A0K1XBT5_9GAMM</name>
<evidence type="ECO:0000256" key="2">
    <source>
        <dbReference type="ARBA" id="ARBA00001946"/>
    </source>
</evidence>
<dbReference type="InterPro" id="IPR010023">
    <property type="entry name" value="KdsC_fam"/>
</dbReference>
<dbReference type="PATRIC" id="fig|1698449.3.peg.250"/>
<keyword evidence="9 11" id="KW-0460">Magnesium</keyword>
<comment type="subunit">
    <text evidence="4 11">Homotetramer.</text>
</comment>
<comment type="function">
    <text evidence="11">Catalyzes the hydrolysis of 3-deoxy-D-manno-octulosonate 8-phosphate (KDO 8-P) to 3-deoxy-D-manno-octulosonate (KDO) and inorganic phosphate.</text>
</comment>
<dbReference type="EMBL" id="CP012365">
    <property type="protein sequence ID" value="AKX58709.1"/>
    <property type="molecule type" value="Genomic_DNA"/>
</dbReference>
<dbReference type="Pfam" id="PF08282">
    <property type="entry name" value="Hydrolase_3"/>
    <property type="match status" value="1"/>
</dbReference>
<evidence type="ECO:0000313" key="14">
    <source>
        <dbReference type="Proteomes" id="UP000063953"/>
    </source>
</evidence>
<evidence type="ECO:0000256" key="9">
    <source>
        <dbReference type="ARBA" id="ARBA00022842"/>
    </source>
</evidence>
<dbReference type="AlphaFoldDB" id="A0A0K1XBT5"/>
<dbReference type="SFLD" id="SFLDG01138">
    <property type="entry name" value="C1.6.2:_Deoxy-d-mannose-octulo"/>
    <property type="match status" value="1"/>
</dbReference>
<dbReference type="FunFam" id="3.40.50.1000:FF:000029">
    <property type="entry name" value="3-deoxy-D-manno-octulosonate 8-phosphate phosphatase KdsC"/>
    <property type="match status" value="1"/>
</dbReference>
<reference evidence="13 14" key="1">
    <citation type="journal article" date="2015" name="Genome Announc.">
        <title>Genome Sequences of Oblitimonas alkaliphila gen. nov. sp. nov. (Proposed), a Novel Bacterium of the Pseudomonadaceae Family.</title>
        <authorList>
            <person name="Lauer A.C."/>
            <person name="Nicholson A.C."/>
            <person name="Humrighouse B.W."/>
            <person name="Emery B."/>
            <person name="Drobish A."/>
            <person name="Juieng P."/>
            <person name="Loparev V."/>
            <person name="McQuiston J.R."/>
        </authorList>
    </citation>
    <scope>NUCLEOTIDE SEQUENCE [LARGE SCALE GENOMIC DNA]</scope>
    <source>
        <strain evidence="13 14">E5571</strain>
    </source>
</reference>
<evidence type="ECO:0000256" key="12">
    <source>
        <dbReference type="PIRSR" id="PIRSR006118-2"/>
    </source>
</evidence>
<dbReference type="GO" id="GO:0008781">
    <property type="term" value="F:N-acylneuraminate cytidylyltransferase activity"/>
    <property type="evidence" value="ECO:0007669"/>
    <property type="project" value="TreeGrafter"/>
</dbReference>
<proteinExistence type="inferred from homology"/>
<comment type="cofactor">
    <cofactor evidence="2 11 12">
        <name>Mg(2+)</name>
        <dbReference type="ChEBI" id="CHEBI:18420"/>
    </cofactor>
</comment>
<dbReference type="GO" id="GO:0019143">
    <property type="term" value="F:3-deoxy-manno-octulosonate-8-phosphatase activity"/>
    <property type="evidence" value="ECO:0007669"/>
    <property type="project" value="UniProtKB-UniRule"/>
</dbReference>
<dbReference type="GO" id="GO:0046872">
    <property type="term" value="F:metal ion binding"/>
    <property type="evidence" value="ECO:0007669"/>
    <property type="project" value="UniProtKB-UniRule"/>
</dbReference>
<evidence type="ECO:0000256" key="3">
    <source>
        <dbReference type="ARBA" id="ARBA00005893"/>
    </source>
</evidence>
<dbReference type="SFLD" id="SFLDG01136">
    <property type="entry name" value="C1.6:_Phosphoserine_Phosphatas"/>
    <property type="match status" value="1"/>
</dbReference>
<accession>A0A0K1XBT5</accession>
<dbReference type="NCBIfam" id="TIGR01670">
    <property type="entry name" value="KdsC-phosphatas"/>
    <property type="match status" value="1"/>
</dbReference>
<gene>
    <name evidence="13" type="ORF">AKN88_01230</name>
</gene>
<evidence type="ECO:0000256" key="4">
    <source>
        <dbReference type="ARBA" id="ARBA00011881"/>
    </source>
</evidence>
<dbReference type="InterPro" id="IPR023214">
    <property type="entry name" value="HAD_sf"/>
</dbReference>
<dbReference type="RefSeq" id="WP_053099618.1">
    <property type="nucleotide sequence ID" value="NZ_CP012365.1"/>
</dbReference>
<dbReference type="PANTHER" id="PTHR21485:SF3">
    <property type="entry name" value="N-ACYLNEURAMINATE CYTIDYLYLTRANSFERASE"/>
    <property type="match status" value="1"/>
</dbReference>
<keyword evidence="8 11" id="KW-0378">Hydrolase</keyword>
<evidence type="ECO:0000256" key="11">
    <source>
        <dbReference type="PIRNR" id="PIRNR006118"/>
    </source>
</evidence>
<dbReference type="PIRSF" id="PIRSF006118">
    <property type="entry name" value="KDO8-P_Ptase"/>
    <property type="match status" value="1"/>
</dbReference>
<dbReference type="InterPro" id="IPR036412">
    <property type="entry name" value="HAD-like_sf"/>
</dbReference>
<sequence length="178" mass="19523">MFSHLPQDFAERAQQIKLAVFDVDGVLSDGQLYFMADGSEAKAFSTLDGQGMKLLQQSGVELAIITGRTSKAVEHRVKNLGINYLYQAREDKITALNELLADLDLSYAQVAYLGDDLPDLAVIRRVGIGAAVNNAHFFVKQHAYFTTHANGGFGAAREFCDALMYGQGTLDAVLQRYL</sequence>
<dbReference type="GO" id="GO:0009103">
    <property type="term" value="P:lipopolysaccharide biosynthetic process"/>
    <property type="evidence" value="ECO:0007669"/>
    <property type="project" value="UniProtKB-UniRule"/>
</dbReference>
<evidence type="ECO:0000256" key="10">
    <source>
        <dbReference type="ARBA" id="ARBA00031051"/>
    </source>
</evidence>
<dbReference type="InterPro" id="IPR050793">
    <property type="entry name" value="CMP-NeuNAc_synthase"/>
</dbReference>
<comment type="similarity">
    <text evidence="3 11">Belongs to the KdsC family.</text>
</comment>
<dbReference type="Proteomes" id="UP000063953">
    <property type="component" value="Chromosome"/>
</dbReference>
<dbReference type="Gene3D" id="3.40.50.1000">
    <property type="entry name" value="HAD superfamily/HAD-like"/>
    <property type="match status" value="1"/>
</dbReference>